<feature type="transmembrane region" description="Helical" evidence="12">
    <location>
        <begin position="413"/>
        <end position="434"/>
    </location>
</feature>
<name>F8AYY5_9ACTN</name>
<keyword evidence="11 12" id="KW-0739">Sodium transport</keyword>
<feature type="transmembrane region" description="Helical" evidence="12">
    <location>
        <begin position="339"/>
        <end position="362"/>
    </location>
</feature>
<keyword evidence="5 12" id="KW-1003">Cell membrane</keyword>
<dbReference type="InterPro" id="IPR004670">
    <property type="entry name" value="NhaA"/>
</dbReference>
<dbReference type="Gene3D" id="1.20.1530.10">
    <property type="entry name" value="Na+/H+ antiporter like domain"/>
    <property type="match status" value="1"/>
</dbReference>
<evidence type="ECO:0000256" key="7">
    <source>
        <dbReference type="ARBA" id="ARBA00022989"/>
    </source>
</evidence>
<dbReference type="GO" id="GO:0015385">
    <property type="term" value="F:sodium:proton antiporter activity"/>
    <property type="evidence" value="ECO:0007669"/>
    <property type="project" value="UniProtKB-UniRule"/>
</dbReference>
<gene>
    <name evidence="12" type="primary">nhaA</name>
    <name evidence="14" type="ordered locus">FsymDg_2163</name>
</gene>
<dbReference type="eggNOG" id="COG3004">
    <property type="taxonomic scope" value="Bacteria"/>
</dbReference>
<dbReference type="EMBL" id="CP002801">
    <property type="protein sequence ID" value="AEH09573.1"/>
    <property type="molecule type" value="Genomic_DNA"/>
</dbReference>
<dbReference type="STRING" id="656024.FsymDg_2163"/>
<protein>
    <recommendedName>
        <fullName evidence="12">Na(+)/H(+) antiporter NhaA</fullName>
    </recommendedName>
    <alternativeName>
        <fullName evidence="12">Sodium/proton antiporter NhaA</fullName>
    </alternativeName>
</protein>
<comment type="similarity">
    <text evidence="2">In the N-terminal section; belongs to the NhaA Na(+)/H(+) (TC 2.A.33) antiporter family.</text>
</comment>
<evidence type="ECO:0000256" key="11">
    <source>
        <dbReference type="ARBA" id="ARBA00023201"/>
    </source>
</evidence>
<dbReference type="RefSeq" id="WP_013873507.1">
    <property type="nucleotide sequence ID" value="NC_015656.1"/>
</dbReference>
<feature type="transmembrane region" description="Helical" evidence="12">
    <location>
        <begin position="199"/>
        <end position="219"/>
    </location>
</feature>
<feature type="transmembrane region" description="Helical" evidence="12">
    <location>
        <begin position="374"/>
        <end position="401"/>
    </location>
</feature>
<dbReference type="HAMAP" id="MF_01844">
    <property type="entry name" value="NhaA"/>
    <property type="match status" value="1"/>
</dbReference>
<dbReference type="PANTHER" id="PTHR30341:SF0">
    <property type="entry name" value="NA(+)_H(+) ANTIPORTER NHAA"/>
    <property type="match status" value="1"/>
</dbReference>
<evidence type="ECO:0000256" key="4">
    <source>
        <dbReference type="ARBA" id="ARBA00022449"/>
    </source>
</evidence>
<dbReference type="GO" id="GO:0005886">
    <property type="term" value="C:plasma membrane"/>
    <property type="evidence" value="ECO:0007669"/>
    <property type="project" value="UniProtKB-SubCell"/>
</dbReference>
<keyword evidence="7 12" id="KW-1133">Transmembrane helix</keyword>
<evidence type="ECO:0000256" key="1">
    <source>
        <dbReference type="ARBA" id="ARBA00004429"/>
    </source>
</evidence>
<organism evidence="14 15">
    <name type="scientific">Candidatus Protofrankia datiscae</name>
    <dbReference type="NCBI Taxonomy" id="2716812"/>
    <lineage>
        <taxon>Bacteria</taxon>
        <taxon>Bacillati</taxon>
        <taxon>Actinomycetota</taxon>
        <taxon>Actinomycetes</taxon>
        <taxon>Frankiales</taxon>
        <taxon>Frankiaceae</taxon>
        <taxon>Protofrankia</taxon>
    </lineage>
</organism>
<dbReference type="InterPro" id="IPR013766">
    <property type="entry name" value="Thioredoxin_domain"/>
</dbReference>
<dbReference type="SUPFAM" id="SSF52833">
    <property type="entry name" value="Thioredoxin-like"/>
    <property type="match status" value="1"/>
</dbReference>
<sequence>MAEPDRRAGQALAGRTPWPGGRSPLREFLRTETGGAAVLLAATLAALIWVNVAAASYETVWGTELSIEIGHRGVAQNLREWVTNGLMALFFFVVGLETRREFDIGELRERRRLALPVVACLAGMAVPVLIYLAVNAGEPSARGWGITMSTDTAFALGVLAVVGPRFPERLRTFLLTLTVVDDFVALVVIAVFYSEDVVWSALATGLGIFAVILAARVAGMRSGLGYAALGFASWVALLRSGIDPIVVGLAMGLLTYAHPAERGDLERATDLFRSFREQPTPELARRARVGVWYAISPNDRLQQIIHPWTSYLVVPLFALANAGVEISGDVLGRALRSPVTLGIIAGYLLGKPVGIVGSVWLVRAVTHGRVRLPVGWDAITGAGALAGIGFTVPLLIATVAFTGERLAEAKIGILAAALAASVLSWIVFQVAGMLPARMRARAERGVSEIIIDLAEPVDPERDRIRGPLDAPVTLVEYGDFECPYCGRAEAVVRELLADFGDLRYVWRHLPLTKVHPHAEYAAIAVEAAAEQGAFWEMHDLLFDRQSALTVRDLLRYAGELGLDLERFRADLRARAGADRVERDIASADVSDVSGTPTFFINGRRHHGAYDAATLTLAITAARQTVRQ</sequence>
<evidence type="ECO:0000256" key="10">
    <source>
        <dbReference type="ARBA" id="ARBA00023136"/>
    </source>
</evidence>
<comment type="similarity">
    <text evidence="12">Belongs to the NhaA Na(+)/H(+) (TC 2.A.33) antiporter family.</text>
</comment>
<comment type="function">
    <text evidence="12">Na(+)/H(+) antiporter that extrudes sodium in exchange for external protons.</text>
</comment>
<feature type="transmembrane region" description="Helical" evidence="12">
    <location>
        <begin position="231"/>
        <end position="257"/>
    </location>
</feature>
<evidence type="ECO:0000256" key="12">
    <source>
        <dbReference type="HAMAP-Rule" id="MF_01844"/>
    </source>
</evidence>
<keyword evidence="10 12" id="KW-0472">Membrane</keyword>
<evidence type="ECO:0000256" key="6">
    <source>
        <dbReference type="ARBA" id="ARBA00022692"/>
    </source>
</evidence>
<dbReference type="Pfam" id="PF06965">
    <property type="entry name" value="Na_H_antiport_1"/>
    <property type="match status" value="1"/>
</dbReference>
<evidence type="ECO:0000256" key="8">
    <source>
        <dbReference type="ARBA" id="ARBA00023053"/>
    </source>
</evidence>
<dbReference type="InterPro" id="IPR036249">
    <property type="entry name" value="Thioredoxin-like_sf"/>
</dbReference>
<feature type="transmembrane region" description="Helical" evidence="12">
    <location>
        <begin position="146"/>
        <end position="166"/>
    </location>
</feature>
<dbReference type="eggNOG" id="COG1651">
    <property type="taxonomic scope" value="Bacteria"/>
</dbReference>
<feature type="transmembrane region" description="Helical" evidence="12">
    <location>
        <begin position="36"/>
        <end position="57"/>
    </location>
</feature>
<keyword evidence="3 12" id="KW-0813">Transport</keyword>
<dbReference type="HOGENOM" id="CLU_015803_3_0_11"/>
<evidence type="ECO:0000256" key="3">
    <source>
        <dbReference type="ARBA" id="ARBA00022448"/>
    </source>
</evidence>
<dbReference type="KEGG" id="fsy:FsymDg_2163"/>
<dbReference type="NCBIfam" id="TIGR00773">
    <property type="entry name" value="NhaA"/>
    <property type="match status" value="1"/>
</dbReference>
<dbReference type="PROSITE" id="PS51352">
    <property type="entry name" value="THIOREDOXIN_2"/>
    <property type="match status" value="1"/>
</dbReference>
<feature type="transmembrane region" description="Helical" evidence="12">
    <location>
        <begin position="81"/>
        <end position="98"/>
    </location>
</feature>
<evidence type="ECO:0000256" key="2">
    <source>
        <dbReference type="ARBA" id="ARBA00007006"/>
    </source>
</evidence>
<evidence type="ECO:0000313" key="14">
    <source>
        <dbReference type="EMBL" id="AEH09573.1"/>
    </source>
</evidence>
<dbReference type="InterPro" id="IPR012336">
    <property type="entry name" value="Thioredoxin-like_fold"/>
</dbReference>
<keyword evidence="6 12" id="KW-0812">Transmembrane</keyword>
<reference evidence="14 15" key="1">
    <citation type="submission" date="2011-05" db="EMBL/GenBank/DDBJ databases">
        <title>Complete sequence of chromosome of Frankia symbiont of Datisca glomerata.</title>
        <authorList>
            <consortium name="US DOE Joint Genome Institute"/>
            <person name="Lucas S."/>
            <person name="Han J."/>
            <person name="Lapidus A."/>
            <person name="Cheng J.-F."/>
            <person name="Goodwin L."/>
            <person name="Pitluck S."/>
            <person name="Peters L."/>
            <person name="Mikhailova N."/>
            <person name="Chertkov O."/>
            <person name="Teshima H."/>
            <person name="Han C."/>
            <person name="Tapia R."/>
            <person name="Land M."/>
            <person name="Hauser L."/>
            <person name="Kyrpides N."/>
            <person name="Ivanova N."/>
            <person name="Pagani I."/>
            <person name="Berry A."/>
            <person name="Pawlowski K."/>
            <person name="Persson T."/>
            <person name="Vanden Heuvel B."/>
            <person name="Benson D."/>
            <person name="Woyke T."/>
        </authorList>
    </citation>
    <scope>NUCLEOTIDE SEQUENCE [LARGE SCALE GENOMIC DNA]</scope>
    <source>
        <strain evidence="15">4085684</strain>
    </source>
</reference>
<feature type="transmembrane region" description="Helical" evidence="12">
    <location>
        <begin position="173"/>
        <end position="193"/>
    </location>
</feature>
<comment type="subcellular location">
    <subcellularLocation>
        <location evidence="1">Cell inner membrane</location>
        <topology evidence="1">Multi-pass membrane protein</topology>
    </subcellularLocation>
    <subcellularLocation>
        <location evidence="12">Cell membrane</location>
        <topology evidence="12">Multi-pass membrane protein</topology>
    </subcellularLocation>
</comment>
<keyword evidence="4 12" id="KW-0050">Antiport</keyword>
<dbReference type="GO" id="GO:0006885">
    <property type="term" value="P:regulation of pH"/>
    <property type="evidence" value="ECO:0007669"/>
    <property type="project" value="UniProtKB-UniRule"/>
</dbReference>
<keyword evidence="15" id="KW-1185">Reference proteome</keyword>
<dbReference type="Pfam" id="PF13462">
    <property type="entry name" value="Thioredoxin_4"/>
    <property type="match status" value="1"/>
</dbReference>
<evidence type="ECO:0000256" key="5">
    <source>
        <dbReference type="ARBA" id="ARBA00022475"/>
    </source>
</evidence>
<proteinExistence type="inferred from homology"/>
<dbReference type="Gene3D" id="3.40.30.10">
    <property type="entry name" value="Glutaredoxin"/>
    <property type="match status" value="1"/>
</dbReference>
<feature type="transmembrane region" description="Helical" evidence="12">
    <location>
        <begin position="113"/>
        <end position="134"/>
    </location>
</feature>
<accession>F8AYY5</accession>
<dbReference type="InterPro" id="IPR023171">
    <property type="entry name" value="Na/H_antiporter_dom_sf"/>
</dbReference>
<evidence type="ECO:0000256" key="9">
    <source>
        <dbReference type="ARBA" id="ARBA00023065"/>
    </source>
</evidence>
<dbReference type="Proteomes" id="UP000001549">
    <property type="component" value="Chromosome"/>
</dbReference>
<evidence type="ECO:0000313" key="15">
    <source>
        <dbReference type="Proteomes" id="UP000001549"/>
    </source>
</evidence>
<feature type="domain" description="Thioredoxin" evidence="13">
    <location>
        <begin position="409"/>
        <end position="623"/>
    </location>
</feature>
<comment type="catalytic activity">
    <reaction evidence="12">
        <text>Na(+)(in) + 2 H(+)(out) = Na(+)(out) + 2 H(+)(in)</text>
        <dbReference type="Rhea" id="RHEA:29251"/>
        <dbReference type="ChEBI" id="CHEBI:15378"/>
        <dbReference type="ChEBI" id="CHEBI:29101"/>
    </reaction>
</comment>
<keyword evidence="9 12" id="KW-0406">Ion transport</keyword>
<keyword evidence="8 12" id="KW-0915">Sodium</keyword>
<dbReference type="PANTHER" id="PTHR30341">
    <property type="entry name" value="SODIUM ION/PROTON ANTIPORTER NHAA-RELATED"/>
    <property type="match status" value="1"/>
</dbReference>
<evidence type="ECO:0000259" key="13">
    <source>
        <dbReference type="PROSITE" id="PS51352"/>
    </source>
</evidence>
<dbReference type="AlphaFoldDB" id="F8AYY5"/>